<evidence type="ECO:0000313" key="1">
    <source>
        <dbReference type="EMBL" id="MBN6104307.1"/>
    </source>
</evidence>
<protein>
    <submittedName>
        <fullName evidence="1">Uncharacterized protein</fullName>
    </submittedName>
</protein>
<reference evidence="1 2" key="1">
    <citation type="submission" date="2021-02" db="EMBL/GenBank/DDBJ databases">
        <title>Taxonomically Unique Crown Gall-Associated Xanthomonas Stains Have Deficiency in Virulence Repertories.</title>
        <authorList>
            <person name="Mafakheri H."/>
            <person name="Taghavi S.M."/>
            <person name="Dimkic I."/>
            <person name="Nemanja K."/>
            <person name="Osdaghi E."/>
        </authorList>
    </citation>
    <scope>NUCLEOTIDE SEQUENCE [LARGE SCALE GENOMIC DNA]</scope>
    <source>
        <strain evidence="1 2">FX4</strain>
    </source>
</reference>
<organism evidence="1 2">
    <name type="scientific">Xanthomonas bonasiae</name>
    <dbReference type="NCBI Taxonomy" id="2810351"/>
    <lineage>
        <taxon>Bacteria</taxon>
        <taxon>Pseudomonadati</taxon>
        <taxon>Pseudomonadota</taxon>
        <taxon>Gammaproteobacteria</taxon>
        <taxon>Lysobacterales</taxon>
        <taxon>Lysobacteraceae</taxon>
        <taxon>Xanthomonas</taxon>
    </lineage>
</organism>
<accession>A0ABS3B6X4</accession>
<sequence>MAAGTSTFAAVDALSHSLALDLVPVTIAGVGHAAVFLTTHPYVPGIVLEVSGGALLVDGLF</sequence>
<name>A0ABS3B6X4_9XANT</name>
<keyword evidence="2" id="KW-1185">Reference proteome</keyword>
<dbReference type="RefSeq" id="WP_191826894.1">
    <property type="nucleotide sequence ID" value="NZ_JACSQX010000019.1"/>
</dbReference>
<proteinExistence type="predicted"/>
<gene>
    <name evidence="1" type="ORF">JR064_19265</name>
</gene>
<dbReference type="Proteomes" id="UP000695802">
    <property type="component" value="Unassembled WGS sequence"/>
</dbReference>
<comment type="caution">
    <text evidence="1">The sequence shown here is derived from an EMBL/GenBank/DDBJ whole genome shotgun (WGS) entry which is preliminary data.</text>
</comment>
<dbReference type="EMBL" id="JAFIWB010000028">
    <property type="protein sequence ID" value="MBN6104307.1"/>
    <property type="molecule type" value="Genomic_DNA"/>
</dbReference>
<evidence type="ECO:0000313" key="2">
    <source>
        <dbReference type="Proteomes" id="UP000695802"/>
    </source>
</evidence>